<dbReference type="Proteomes" id="UP000799771">
    <property type="component" value="Unassembled WGS sequence"/>
</dbReference>
<evidence type="ECO:0000256" key="1">
    <source>
        <dbReference type="SAM" id="MobiDB-lite"/>
    </source>
</evidence>
<feature type="compositionally biased region" description="Basic residues" evidence="1">
    <location>
        <begin position="39"/>
        <end position="49"/>
    </location>
</feature>
<feature type="compositionally biased region" description="Basic and acidic residues" evidence="1">
    <location>
        <begin position="63"/>
        <end position="72"/>
    </location>
</feature>
<evidence type="ECO:0000313" key="2">
    <source>
        <dbReference type="EMBL" id="KAF2132594.1"/>
    </source>
</evidence>
<feature type="compositionally biased region" description="Basic and acidic residues" evidence="1">
    <location>
        <begin position="92"/>
        <end position="118"/>
    </location>
</feature>
<dbReference type="OrthoDB" id="2537141at2759"/>
<organism evidence="2 3">
    <name type="scientific">Dothidotthia symphoricarpi CBS 119687</name>
    <dbReference type="NCBI Taxonomy" id="1392245"/>
    <lineage>
        <taxon>Eukaryota</taxon>
        <taxon>Fungi</taxon>
        <taxon>Dikarya</taxon>
        <taxon>Ascomycota</taxon>
        <taxon>Pezizomycotina</taxon>
        <taxon>Dothideomycetes</taxon>
        <taxon>Pleosporomycetidae</taxon>
        <taxon>Pleosporales</taxon>
        <taxon>Dothidotthiaceae</taxon>
        <taxon>Dothidotthia</taxon>
    </lineage>
</organism>
<feature type="region of interest" description="Disordered" evidence="1">
    <location>
        <begin position="1"/>
        <end position="148"/>
    </location>
</feature>
<feature type="compositionally biased region" description="Basic and acidic residues" evidence="1">
    <location>
        <begin position="321"/>
        <end position="336"/>
    </location>
</feature>
<protein>
    <submittedName>
        <fullName evidence="2">Uncharacterized protein</fullName>
    </submittedName>
</protein>
<dbReference type="RefSeq" id="XP_033526981.1">
    <property type="nucleotide sequence ID" value="XM_033663317.1"/>
</dbReference>
<feature type="compositionally biased region" description="Basic residues" evidence="1">
    <location>
        <begin position="82"/>
        <end position="91"/>
    </location>
</feature>
<feature type="compositionally biased region" description="Polar residues" evidence="1">
    <location>
        <begin position="233"/>
        <end position="251"/>
    </location>
</feature>
<keyword evidence="3" id="KW-1185">Reference proteome</keyword>
<accession>A0A6A6ANS9</accession>
<dbReference type="AlphaFoldDB" id="A0A6A6ANS9"/>
<feature type="region of interest" description="Disordered" evidence="1">
    <location>
        <begin position="186"/>
        <end position="216"/>
    </location>
</feature>
<sequence>MDIRRWLDETVQPDPLPTKSKRRRKRSKSDSSLLDPPSQRKKTPPNKRRSPIEGSVSEDTDSDVPKCTRSDSLESSASSQRYARKPRRKTRPERYEHPLNNCKEQRKLTNGNRKDEAKRSKRKTKGKKSKKSGGGIVQSFQAKNVSGDRLTLKPLEKLGIFNKGKTSIAVKGRGLPDLVFSEMRFLQKNKDQTESTPPQVTSKKKRKKEHAPTKEAEISAFFACARPVLAEKSGNTQPNEGHQNDGVSNSHCPVELLSVDETAVPTVELPDKASYLGFGSRGPHHESTSYMSWSESIRVSSVTPGRSRIRSAINDSQFHSANHEGHQPMTDGRDASLQRPAPPSINRQKPDDPGERFKVPSLPATHQRISRSHSYPQHTPLPQRVNLLDRAQRFQSTDNAASPPSMSPSVPVRGVVEAEQHMPASISEDVRSKATSFSGRKFVAAHQIHEKNVEQNDRDTGPRTSSSLGRVLQDCNNVCHGTHQATAPRRSYTAQMNISHPTRGSERRADTSPHPPIQRVPTVRFSGVEAHSPGVPNFSKPSIYEQQMQRQQLRLEHVVEGDGILQDVYDHEQIHTDEHDEVAYDDQIWDELADFYEYGGGEPVAYQEENTYAAEGGEQQRVPDNNVVKPGFWRPHRLY</sequence>
<proteinExistence type="predicted"/>
<feature type="compositionally biased region" description="Basic and acidic residues" evidence="1">
    <location>
        <begin position="348"/>
        <end position="358"/>
    </location>
</feature>
<reference evidence="2" key="1">
    <citation type="journal article" date="2020" name="Stud. Mycol.">
        <title>101 Dothideomycetes genomes: a test case for predicting lifestyles and emergence of pathogens.</title>
        <authorList>
            <person name="Haridas S."/>
            <person name="Albert R."/>
            <person name="Binder M."/>
            <person name="Bloem J."/>
            <person name="Labutti K."/>
            <person name="Salamov A."/>
            <person name="Andreopoulos B."/>
            <person name="Baker S."/>
            <person name="Barry K."/>
            <person name="Bills G."/>
            <person name="Bluhm B."/>
            <person name="Cannon C."/>
            <person name="Castanera R."/>
            <person name="Culley D."/>
            <person name="Daum C."/>
            <person name="Ezra D."/>
            <person name="Gonzalez J."/>
            <person name="Henrissat B."/>
            <person name="Kuo A."/>
            <person name="Liang C."/>
            <person name="Lipzen A."/>
            <person name="Lutzoni F."/>
            <person name="Magnuson J."/>
            <person name="Mondo S."/>
            <person name="Nolan M."/>
            <person name="Ohm R."/>
            <person name="Pangilinan J."/>
            <person name="Park H.-J."/>
            <person name="Ramirez L."/>
            <person name="Alfaro M."/>
            <person name="Sun H."/>
            <person name="Tritt A."/>
            <person name="Yoshinaga Y."/>
            <person name="Zwiers L.-H."/>
            <person name="Turgeon B."/>
            <person name="Goodwin S."/>
            <person name="Spatafora J."/>
            <person name="Crous P."/>
            <person name="Grigoriev I."/>
        </authorList>
    </citation>
    <scope>NUCLEOTIDE SEQUENCE</scope>
    <source>
        <strain evidence="2">CBS 119687</strain>
    </source>
</reference>
<feature type="region of interest" description="Disordered" evidence="1">
    <location>
        <begin position="232"/>
        <end position="251"/>
    </location>
</feature>
<name>A0A6A6ANS9_9PLEO</name>
<feature type="region of interest" description="Disordered" evidence="1">
    <location>
        <begin position="315"/>
        <end position="381"/>
    </location>
</feature>
<feature type="compositionally biased region" description="Basic residues" evidence="1">
    <location>
        <begin position="119"/>
        <end position="131"/>
    </location>
</feature>
<gene>
    <name evidence="2" type="ORF">P153DRAFT_284270</name>
</gene>
<evidence type="ECO:0000313" key="3">
    <source>
        <dbReference type="Proteomes" id="UP000799771"/>
    </source>
</evidence>
<dbReference type="EMBL" id="ML977500">
    <property type="protein sequence ID" value="KAF2132594.1"/>
    <property type="molecule type" value="Genomic_DNA"/>
</dbReference>
<feature type="region of interest" description="Disordered" evidence="1">
    <location>
        <begin position="499"/>
        <end position="519"/>
    </location>
</feature>
<dbReference type="GeneID" id="54403749"/>